<feature type="transmembrane region" description="Helical" evidence="8">
    <location>
        <begin position="242"/>
        <end position="261"/>
    </location>
</feature>
<evidence type="ECO:0000313" key="9">
    <source>
        <dbReference type="EMBL" id="KAG8454308.1"/>
    </source>
</evidence>
<dbReference type="GO" id="GO:0005789">
    <property type="term" value="C:endoplasmic reticulum membrane"/>
    <property type="evidence" value="ECO:0007669"/>
    <property type="project" value="UniProtKB-SubCell"/>
</dbReference>
<evidence type="ECO:0000256" key="8">
    <source>
        <dbReference type="SAM" id="Phobius"/>
    </source>
</evidence>
<gene>
    <name evidence="9" type="ORF">GDO86_000813</name>
</gene>
<dbReference type="GO" id="GO:0030258">
    <property type="term" value="P:lipid modification"/>
    <property type="evidence" value="ECO:0007669"/>
    <property type="project" value="TreeGrafter"/>
</dbReference>
<reference evidence="9" key="1">
    <citation type="thesis" date="2020" institute="ProQuest LLC" country="789 East Eisenhower Parkway, Ann Arbor, MI, USA">
        <title>Comparative Genomics and Chromosome Evolution.</title>
        <authorList>
            <person name="Mudd A.B."/>
        </authorList>
    </citation>
    <scope>NUCLEOTIDE SEQUENCE</scope>
    <source>
        <strain evidence="9">Female2</strain>
        <tissue evidence="9">Blood</tissue>
    </source>
</reference>
<feature type="transmembrane region" description="Helical" evidence="8">
    <location>
        <begin position="372"/>
        <end position="394"/>
    </location>
</feature>
<dbReference type="GO" id="GO:0016412">
    <property type="term" value="F:serine O-acyltransferase activity"/>
    <property type="evidence" value="ECO:0007669"/>
    <property type="project" value="TreeGrafter"/>
</dbReference>
<dbReference type="InterPro" id="IPR049941">
    <property type="entry name" value="LPLAT_7/PORCN-like"/>
</dbReference>
<keyword evidence="3 8" id="KW-0812">Transmembrane</keyword>
<feature type="transmembrane region" description="Helical" evidence="8">
    <location>
        <begin position="40"/>
        <end position="64"/>
    </location>
</feature>
<keyword evidence="4" id="KW-0256">Endoplasmic reticulum</keyword>
<comment type="caution">
    <text evidence="9">The sequence shown here is derived from an EMBL/GenBank/DDBJ whole genome shotgun (WGS) entry which is preliminary data.</text>
</comment>
<feature type="transmembrane region" description="Helical" evidence="8">
    <location>
        <begin position="400"/>
        <end position="422"/>
    </location>
</feature>
<dbReference type="PANTHER" id="PTHR13906">
    <property type="entry name" value="PORCUPINE"/>
    <property type="match status" value="1"/>
</dbReference>
<evidence type="ECO:0000313" key="10">
    <source>
        <dbReference type="Proteomes" id="UP000812440"/>
    </source>
</evidence>
<keyword evidence="2" id="KW-0808">Transferase</keyword>
<keyword evidence="10" id="KW-1185">Reference proteome</keyword>
<evidence type="ECO:0000256" key="4">
    <source>
        <dbReference type="ARBA" id="ARBA00022824"/>
    </source>
</evidence>
<dbReference type="PANTHER" id="PTHR13906:SF3">
    <property type="entry name" value="GHRELIN O-ACYLTRANSFERASE"/>
    <property type="match status" value="1"/>
</dbReference>
<evidence type="ECO:0000256" key="1">
    <source>
        <dbReference type="ARBA" id="ARBA00004477"/>
    </source>
</evidence>
<feature type="transmembrane region" description="Helical" evidence="8">
    <location>
        <begin position="201"/>
        <end position="222"/>
    </location>
</feature>
<dbReference type="InterPro" id="IPR004299">
    <property type="entry name" value="MBOAT_fam"/>
</dbReference>
<dbReference type="AlphaFoldDB" id="A0A8T2KCA9"/>
<dbReference type="OrthoDB" id="286734at2759"/>
<evidence type="ECO:0000256" key="2">
    <source>
        <dbReference type="ARBA" id="ARBA00022679"/>
    </source>
</evidence>
<proteinExistence type="predicted"/>
<evidence type="ECO:0000256" key="5">
    <source>
        <dbReference type="ARBA" id="ARBA00022989"/>
    </source>
</evidence>
<protein>
    <recommendedName>
        <fullName evidence="11">Ghrelin O-acyltransferase</fullName>
    </recommendedName>
</protein>
<keyword evidence="6 8" id="KW-0472">Membrane</keyword>
<name>A0A8T2KCA9_9PIPI</name>
<accession>A0A8T2KCA9</accession>
<evidence type="ECO:0000256" key="6">
    <source>
        <dbReference type="ARBA" id="ARBA00023136"/>
    </source>
</evidence>
<organism evidence="9 10">
    <name type="scientific">Hymenochirus boettgeri</name>
    <name type="common">Congo dwarf clawed frog</name>
    <dbReference type="NCBI Taxonomy" id="247094"/>
    <lineage>
        <taxon>Eukaryota</taxon>
        <taxon>Metazoa</taxon>
        <taxon>Chordata</taxon>
        <taxon>Craniata</taxon>
        <taxon>Vertebrata</taxon>
        <taxon>Euteleostomi</taxon>
        <taxon>Amphibia</taxon>
        <taxon>Batrachia</taxon>
        <taxon>Anura</taxon>
        <taxon>Pipoidea</taxon>
        <taxon>Pipidae</taxon>
        <taxon>Pipinae</taxon>
        <taxon>Hymenochirus</taxon>
    </lineage>
</organism>
<dbReference type="Pfam" id="PF03062">
    <property type="entry name" value="MBOAT"/>
    <property type="match status" value="1"/>
</dbReference>
<sequence length="427" mass="49872">MVFLQLTFSPVALYQLAAIPWALLYGYLSCHGYLSITTRYMYLLVGGIVLSCVSMGVYAVLVFIQALGSMVLIYTCSWQSVHWRALAMQMAWQTGCHLWLIYKEYYMQDVNTIRLYVLVSTSMLLTQKITSLALDIHEKKVRILPVDGGIIKGFGFQNLHEILVFISYLLCFPVLLGGPLFSFVEFYHKVSKVHVGSSSWYFWPVIKSCCFAFFLQLVKGFILGNMYPQSTLRNCRQLDCVYSMWTTALLFKLTYYSHWLLDESLCHAAGFSETYQGKEKFYDSDIWTLETTHQISVFTRTWNKSTAKWLRRLIFEKVQFGSLLMTFSFSAWWHGLQPAHVFGFLCWGIMVKADNKIHKYFQPSQRFWYSRLIYKLFTWIQTQLIVAFLITAIEMRSLEVVWSLCASYSCLFPLIYCFFYLLKGNKM</sequence>
<feature type="transmembrane region" description="Helical" evidence="8">
    <location>
        <begin position="12"/>
        <end position="28"/>
    </location>
</feature>
<comment type="subcellular location">
    <subcellularLocation>
        <location evidence="1">Endoplasmic reticulum membrane</location>
        <topology evidence="1">Multi-pass membrane protein</topology>
    </subcellularLocation>
</comment>
<feature type="transmembrane region" description="Helical" evidence="8">
    <location>
        <begin position="331"/>
        <end position="351"/>
    </location>
</feature>
<evidence type="ECO:0000256" key="3">
    <source>
        <dbReference type="ARBA" id="ARBA00022692"/>
    </source>
</evidence>
<keyword evidence="5 8" id="KW-1133">Transmembrane helix</keyword>
<dbReference type="EMBL" id="JAACNH010000001">
    <property type="protein sequence ID" value="KAG8454308.1"/>
    <property type="molecule type" value="Genomic_DNA"/>
</dbReference>
<evidence type="ECO:0000256" key="7">
    <source>
        <dbReference type="ARBA" id="ARBA00023315"/>
    </source>
</evidence>
<evidence type="ECO:0008006" key="11">
    <source>
        <dbReference type="Google" id="ProtNLM"/>
    </source>
</evidence>
<feature type="transmembrane region" description="Helical" evidence="8">
    <location>
        <begin position="113"/>
        <end position="134"/>
    </location>
</feature>
<feature type="transmembrane region" description="Helical" evidence="8">
    <location>
        <begin position="162"/>
        <end position="181"/>
    </location>
</feature>
<keyword evidence="7" id="KW-0012">Acyltransferase</keyword>
<dbReference type="Proteomes" id="UP000812440">
    <property type="component" value="Chromosome 1"/>
</dbReference>